<proteinExistence type="predicted"/>
<sequence>KKISWQYIREFYEIDKKFPVKAAHKLTDAHIYPTNFQKMKVKLATQVFSFSVHVGMSFYIRFGSLPAEAAETAQFVHTIDQLFDILNSSQSFSPKKYNAAFKGQPFHLEFLTECLTLFDKLEVRDKNNVNITKKIKFINSLKISINSVIHLFNYLRDTAGFDY</sequence>
<accession>V5IB43</accession>
<evidence type="ECO:0000313" key="2">
    <source>
        <dbReference type="EMBL" id="JAB68381.1"/>
    </source>
</evidence>
<feature type="non-terminal residue" evidence="2">
    <location>
        <position position="1"/>
    </location>
</feature>
<gene>
    <name evidence="2" type="primary">PELET</name>
</gene>
<dbReference type="Pfam" id="PF21788">
    <property type="entry name" value="TNP-like_GBD"/>
    <property type="match status" value="1"/>
</dbReference>
<name>V5IB43_ANOGL</name>
<evidence type="ECO:0000259" key="1">
    <source>
        <dbReference type="Pfam" id="PF21788"/>
    </source>
</evidence>
<feature type="domain" description="Transposable element P transposase-like GTP-binding insertion" evidence="1">
    <location>
        <begin position="2"/>
        <end position="94"/>
    </location>
</feature>
<feature type="non-terminal residue" evidence="2">
    <location>
        <position position="163"/>
    </location>
</feature>
<dbReference type="InterPro" id="IPR048366">
    <property type="entry name" value="TNP-like_GBD"/>
</dbReference>
<protein>
    <submittedName>
        <fullName evidence="2">Transposable element P transposase</fullName>
    </submittedName>
</protein>
<dbReference type="AlphaFoldDB" id="V5IB43"/>
<reference evidence="2" key="1">
    <citation type="submission" date="2013-07" db="EMBL/GenBank/DDBJ databases">
        <title>Midgut Transcriptome Profiling of Anoplphora glabripennis, a Lignocellulose Degrading, Wood-Boring Cerambycid.</title>
        <authorList>
            <person name="Scully E.D."/>
            <person name="Hoover K."/>
            <person name="Carlson J.E."/>
            <person name="Tien M."/>
            <person name="Geib S.M."/>
        </authorList>
    </citation>
    <scope>NUCLEOTIDE SEQUENCE</scope>
</reference>
<organism evidence="2">
    <name type="scientific">Anoplophora glabripennis</name>
    <name type="common">Asian longhorn beetle</name>
    <name type="synonym">Anoplophora nobilis</name>
    <dbReference type="NCBI Taxonomy" id="217634"/>
    <lineage>
        <taxon>Eukaryota</taxon>
        <taxon>Metazoa</taxon>
        <taxon>Ecdysozoa</taxon>
        <taxon>Arthropoda</taxon>
        <taxon>Hexapoda</taxon>
        <taxon>Insecta</taxon>
        <taxon>Pterygota</taxon>
        <taxon>Neoptera</taxon>
        <taxon>Endopterygota</taxon>
        <taxon>Coleoptera</taxon>
        <taxon>Polyphaga</taxon>
        <taxon>Cucujiformia</taxon>
        <taxon>Chrysomeloidea</taxon>
        <taxon>Cerambycidae</taxon>
        <taxon>Lamiinae</taxon>
        <taxon>Lamiini</taxon>
        <taxon>Anoplophora</taxon>
    </lineage>
</organism>
<dbReference type="EMBL" id="GALX01000085">
    <property type="protein sequence ID" value="JAB68381.1"/>
    <property type="molecule type" value="Transcribed_RNA"/>
</dbReference>